<keyword evidence="3" id="KW-1185">Reference proteome</keyword>
<dbReference type="Proteomes" id="UP000320314">
    <property type="component" value="Unassembled WGS sequence"/>
</dbReference>
<sequence length="147" mass="15304">MARSRKGDPGGMLRRANRVLDRALAMAETSIAAEEAPLGPAGVKAYADVMALIVRTVEKTHELERTLASEGEAGGRDDLDGAERTALRERVERWIDERAAARAGVLGDEHGADRPGAASGGGAGGAAGGDEECGQVHVRPFMADGRT</sequence>
<dbReference type="EMBL" id="VHLH01000001">
    <property type="protein sequence ID" value="TPW32737.1"/>
    <property type="molecule type" value="Genomic_DNA"/>
</dbReference>
<feature type="region of interest" description="Disordered" evidence="1">
    <location>
        <begin position="104"/>
        <end position="147"/>
    </location>
</feature>
<comment type="caution">
    <text evidence="2">The sequence shown here is derived from an EMBL/GenBank/DDBJ whole genome shotgun (WGS) entry which is preliminary data.</text>
</comment>
<gene>
    <name evidence="2" type="ORF">FJU11_00480</name>
</gene>
<feature type="compositionally biased region" description="Gly residues" evidence="1">
    <location>
        <begin position="118"/>
        <end position="128"/>
    </location>
</feature>
<organism evidence="2 3">
    <name type="scientific">Pararhizobium mangrovi</name>
    <dbReference type="NCBI Taxonomy" id="2590452"/>
    <lineage>
        <taxon>Bacteria</taxon>
        <taxon>Pseudomonadati</taxon>
        <taxon>Pseudomonadota</taxon>
        <taxon>Alphaproteobacteria</taxon>
        <taxon>Hyphomicrobiales</taxon>
        <taxon>Rhizobiaceae</taxon>
        <taxon>Rhizobium/Agrobacterium group</taxon>
        <taxon>Pararhizobium</taxon>
    </lineage>
</organism>
<dbReference type="AlphaFoldDB" id="A0A506UHE5"/>
<accession>A0A506UHE5</accession>
<dbReference type="OrthoDB" id="8419440at2"/>
<evidence type="ECO:0000256" key="1">
    <source>
        <dbReference type="SAM" id="MobiDB-lite"/>
    </source>
</evidence>
<proteinExistence type="predicted"/>
<dbReference type="RefSeq" id="WP_141165039.1">
    <property type="nucleotide sequence ID" value="NZ_VHLH01000001.1"/>
</dbReference>
<evidence type="ECO:0000313" key="2">
    <source>
        <dbReference type="EMBL" id="TPW32737.1"/>
    </source>
</evidence>
<protein>
    <submittedName>
        <fullName evidence="2">Uncharacterized protein</fullName>
    </submittedName>
</protein>
<evidence type="ECO:0000313" key="3">
    <source>
        <dbReference type="Proteomes" id="UP000320314"/>
    </source>
</evidence>
<name>A0A506UHE5_9HYPH</name>
<reference evidence="2 3" key="1">
    <citation type="submission" date="2019-06" db="EMBL/GenBank/DDBJ databases">
        <authorList>
            <person name="Li M."/>
        </authorList>
    </citation>
    <scope>NUCLEOTIDE SEQUENCE [LARGE SCALE GENOMIC DNA]</scope>
    <source>
        <strain evidence="2 3">BGMRC6574</strain>
    </source>
</reference>